<organism evidence="12 13">
    <name type="scientific">Corynebacterium yudongzhengii</name>
    <dbReference type="NCBI Taxonomy" id="2080740"/>
    <lineage>
        <taxon>Bacteria</taxon>
        <taxon>Bacillati</taxon>
        <taxon>Actinomycetota</taxon>
        <taxon>Actinomycetes</taxon>
        <taxon>Mycobacteriales</taxon>
        <taxon>Corynebacteriaceae</taxon>
        <taxon>Corynebacterium</taxon>
    </lineage>
</organism>
<evidence type="ECO:0000256" key="9">
    <source>
        <dbReference type="PIRSR" id="PIRSR001500-2"/>
    </source>
</evidence>
<evidence type="ECO:0000256" key="1">
    <source>
        <dbReference type="ARBA" id="ARBA00004741"/>
    </source>
</evidence>
<evidence type="ECO:0000256" key="3">
    <source>
        <dbReference type="ARBA" id="ARBA00021872"/>
    </source>
</evidence>
<dbReference type="PANTHER" id="PTHR21022">
    <property type="entry name" value="PREPHENATE DEHYDRATASE P PROTEIN"/>
    <property type="match status" value="1"/>
</dbReference>
<accession>A0A2U1T824</accession>
<evidence type="ECO:0000313" key="12">
    <source>
        <dbReference type="EMBL" id="PWC02143.1"/>
    </source>
</evidence>
<dbReference type="NCBIfam" id="NF008865">
    <property type="entry name" value="PRK11898.1"/>
    <property type="match status" value="1"/>
</dbReference>
<comment type="pathway">
    <text evidence="1">Amino-acid biosynthesis; L-phenylalanine biosynthesis; phenylpyruvate from prephenate: step 1/1.</text>
</comment>
<dbReference type="Gene3D" id="3.30.70.260">
    <property type="match status" value="1"/>
</dbReference>
<dbReference type="Proteomes" id="UP000244989">
    <property type="component" value="Unassembled WGS sequence"/>
</dbReference>
<gene>
    <name evidence="12" type="ORF">DF222_03365</name>
</gene>
<dbReference type="CDD" id="cd04905">
    <property type="entry name" value="ACT_CM-PDT"/>
    <property type="match status" value="1"/>
</dbReference>
<sequence>MSEQAPTPPTVAYLGPAGTFTEQALRGFAAAGVFGTEDPETLPVASPAAALDAVRENAARWAVVAIENSVDGAVTGTYDALVEGDKDVQIFHEYEIEIAFAIMVRPGTRLEDVRTFATHPVAHQQVRRWQARHLPEAEFIPASSNAAAAEMVAAGTVDAAAAPARAAELLGLETLAESVADEKGARTRFVVVGKRDVPTARTGNDTTLVVFTLPHRPGTLVEALQDFALRGVDMSRIASRPNRANYGEYLFYVDVVGHISDPPVAEALRALWMRTDALYFLGSWPSVRDDRRKAVDLDRLHQADEWVNAARKGHLP</sequence>
<keyword evidence="13" id="KW-1185">Reference proteome</keyword>
<proteinExistence type="predicted"/>
<dbReference type="PANTHER" id="PTHR21022:SF19">
    <property type="entry name" value="PREPHENATE DEHYDRATASE-RELATED"/>
    <property type="match status" value="1"/>
</dbReference>
<evidence type="ECO:0000313" key="13">
    <source>
        <dbReference type="Proteomes" id="UP000244989"/>
    </source>
</evidence>
<dbReference type="GO" id="GO:0004664">
    <property type="term" value="F:prephenate dehydratase activity"/>
    <property type="evidence" value="ECO:0007669"/>
    <property type="project" value="UniProtKB-EC"/>
</dbReference>
<dbReference type="CDD" id="cd13632">
    <property type="entry name" value="PBP2_Aa-PDT_like"/>
    <property type="match status" value="1"/>
</dbReference>
<dbReference type="EC" id="4.2.1.51" evidence="2"/>
<protein>
    <recommendedName>
        <fullName evidence="3">Prephenate dehydratase</fullName>
        <ecNumber evidence="2">4.2.1.51</ecNumber>
    </recommendedName>
</protein>
<dbReference type="KEGG" id="cyz:C3B44_11030"/>
<evidence type="ECO:0000256" key="2">
    <source>
        <dbReference type="ARBA" id="ARBA00013147"/>
    </source>
</evidence>
<dbReference type="InterPro" id="IPR002912">
    <property type="entry name" value="ACT_dom"/>
</dbReference>
<dbReference type="RefSeq" id="WP_108432405.1">
    <property type="nucleotide sequence ID" value="NZ_CP026947.1"/>
</dbReference>
<keyword evidence="7" id="KW-0456">Lyase</keyword>
<dbReference type="Pfam" id="PF00800">
    <property type="entry name" value="PDT"/>
    <property type="match status" value="1"/>
</dbReference>
<dbReference type="Pfam" id="PF01842">
    <property type="entry name" value="ACT"/>
    <property type="match status" value="1"/>
</dbReference>
<dbReference type="SUPFAM" id="SSF53850">
    <property type="entry name" value="Periplasmic binding protein-like II"/>
    <property type="match status" value="1"/>
</dbReference>
<evidence type="ECO:0000259" key="11">
    <source>
        <dbReference type="PROSITE" id="PS51671"/>
    </source>
</evidence>
<dbReference type="PROSITE" id="PS51171">
    <property type="entry name" value="PREPHENATE_DEHYDR_3"/>
    <property type="match status" value="1"/>
</dbReference>
<dbReference type="PIRSF" id="PIRSF001500">
    <property type="entry name" value="Chor_mut_pdt_Ppr"/>
    <property type="match status" value="1"/>
</dbReference>
<reference evidence="13" key="1">
    <citation type="submission" date="2018-04" db="EMBL/GenBank/DDBJ databases">
        <authorList>
            <person name="Liu S."/>
            <person name="Wang Z."/>
            <person name="Li J."/>
        </authorList>
    </citation>
    <scope>NUCLEOTIDE SEQUENCE [LARGE SCALE GENOMIC DNA]</scope>
    <source>
        <strain evidence="13">2189</strain>
    </source>
</reference>
<comment type="catalytic activity">
    <reaction evidence="8">
        <text>prephenate + H(+) = 3-phenylpyruvate + CO2 + H2O</text>
        <dbReference type="Rhea" id="RHEA:21648"/>
        <dbReference type="ChEBI" id="CHEBI:15377"/>
        <dbReference type="ChEBI" id="CHEBI:15378"/>
        <dbReference type="ChEBI" id="CHEBI:16526"/>
        <dbReference type="ChEBI" id="CHEBI:18005"/>
        <dbReference type="ChEBI" id="CHEBI:29934"/>
        <dbReference type="EC" id="4.2.1.51"/>
    </reaction>
</comment>
<feature type="domain" description="ACT" evidence="11">
    <location>
        <begin position="208"/>
        <end position="291"/>
    </location>
</feature>
<keyword evidence="5" id="KW-0057">Aromatic amino acid biosynthesis</keyword>
<evidence type="ECO:0000256" key="5">
    <source>
        <dbReference type="ARBA" id="ARBA00023141"/>
    </source>
</evidence>
<keyword evidence="4" id="KW-0028">Amino-acid biosynthesis</keyword>
<dbReference type="OrthoDB" id="9802281at2"/>
<dbReference type="EMBL" id="QEEZ01000005">
    <property type="protein sequence ID" value="PWC02143.1"/>
    <property type="molecule type" value="Genomic_DNA"/>
</dbReference>
<feature type="site" description="Essential for prephenate dehydratase activity" evidence="9">
    <location>
        <position position="187"/>
    </location>
</feature>
<dbReference type="PROSITE" id="PS51671">
    <property type="entry name" value="ACT"/>
    <property type="match status" value="1"/>
</dbReference>
<comment type="caution">
    <text evidence="12">The sequence shown here is derived from an EMBL/GenBank/DDBJ whole genome shotgun (WGS) entry which is preliminary data.</text>
</comment>
<dbReference type="GO" id="GO:0009094">
    <property type="term" value="P:L-phenylalanine biosynthetic process"/>
    <property type="evidence" value="ECO:0007669"/>
    <property type="project" value="UniProtKB-UniPathway"/>
</dbReference>
<dbReference type="InterPro" id="IPR008242">
    <property type="entry name" value="Chor_mutase/pphenate_deHydtase"/>
</dbReference>
<keyword evidence="6" id="KW-0584">Phenylalanine biosynthesis</keyword>
<evidence type="ECO:0000256" key="6">
    <source>
        <dbReference type="ARBA" id="ARBA00023222"/>
    </source>
</evidence>
<feature type="domain" description="Prephenate dehydratase" evidence="10">
    <location>
        <begin position="10"/>
        <end position="194"/>
    </location>
</feature>
<evidence type="ECO:0000256" key="4">
    <source>
        <dbReference type="ARBA" id="ARBA00022605"/>
    </source>
</evidence>
<dbReference type="UniPathway" id="UPA00121">
    <property type="reaction ID" value="UER00345"/>
</dbReference>
<name>A0A2U1T824_9CORY</name>
<dbReference type="SUPFAM" id="SSF55021">
    <property type="entry name" value="ACT-like"/>
    <property type="match status" value="1"/>
</dbReference>
<dbReference type="Gene3D" id="3.40.190.10">
    <property type="entry name" value="Periplasmic binding protein-like II"/>
    <property type="match status" value="2"/>
</dbReference>
<dbReference type="InterPro" id="IPR001086">
    <property type="entry name" value="Preph_deHydtase"/>
</dbReference>
<dbReference type="GO" id="GO:0005737">
    <property type="term" value="C:cytoplasm"/>
    <property type="evidence" value="ECO:0007669"/>
    <property type="project" value="TreeGrafter"/>
</dbReference>
<dbReference type="AlphaFoldDB" id="A0A2U1T824"/>
<dbReference type="InterPro" id="IPR045865">
    <property type="entry name" value="ACT-like_dom_sf"/>
</dbReference>
<evidence type="ECO:0000256" key="8">
    <source>
        <dbReference type="ARBA" id="ARBA00047848"/>
    </source>
</evidence>
<evidence type="ECO:0000256" key="7">
    <source>
        <dbReference type="ARBA" id="ARBA00023239"/>
    </source>
</evidence>
<evidence type="ECO:0000259" key="10">
    <source>
        <dbReference type="PROSITE" id="PS51171"/>
    </source>
</evidence>